<organism evidence="2 3">
    <name type="scientific">Paramecium pentaurelia</name>
    <dbReference type="NCBI Taxonomy" id="43138"/>
    <lineage>
        <taxon>Eukaryota</taxon>
        <taxon>Sar</taxon>
        <taxon>Alveolata</taxon>
        <taxon>Ciliophora</taxon>
        <taxon>Intramacronucleata</taxon>
        <taxon>Oligohymenophorea</taxon>
        <taxon>Peniculida</taxon>
        <taxon>Parameciidae</taxon>
        <taxon>Paramecium</taxon>
    </lineage>
</organism>
<protein>
    <recommendedName>
        <fullName evidence="4">RING-type domain-containing protein</fullName>
    </recommendedName>
</protein>
<feature type="coiled-coil region" evidence="1">
    <location>
        <begin position="307"/>
        <end position="334"/>
    </location>
</feature>
<evidence type="ECO:0000313" key="3">
    <source>
        <dbReference type="Proteomes" id="UP000689195"/>
    </source>
</evidence>
<evidence type="ECO:0000256" key="1">
    <source>
        <dbReference type="SAM" id="Coils"/>
    </source>
</evidence>
<proteinExistence type="predicted"/>
<keyword evidence="1" id="KW-0175">Coiled coil</keyword>
<reference evidence="2" key="1">
    <citation type="submission" date="2021-01" db="EMBL/GenBank/DDBJ databases">
        <authorList>
            <consortium name="Genoscope - CEA"/>
            <person name="William W."/>
        </authorList>
    </citation>
    <scope>NUCLEOTIDE SEQUENCE</scope>
</reference>
<keyword evidence="3" id="KW-1185">Reference proteome</keyword>
<evidence type="ECO:0008006" key="4">
    <source>
        <dbReference type="Google" id="ProtNLM"/>
    </source>
</evidence>
<comment type="caution">
    <text evidence="2">The sequence shown here is derived from an EMBL/GenBank/DDBJ whole genome shotgun (WGS) entry which is preliminary data.</text>
</comment>
<dbReference type="EMBL" id="CAJJDO010000059">
    <property type="protein sequence ID" value="CAD8173308.1"/>
    <property type="molecule type" value="Genomic_DNA"/>
</dbReference>
<dbReference type="AlphaFoldDB" id="A0A8S1V6T4"/>
<sequence>MIVSEQENIQIGILYDEKIIGITVKRYDMIKQYLCKYFSLPEKETAVKINEKICDSNENFDDYLKDDKLLEIHLFNINKLIDDQKELQTIKNSQIFNRLSIIENKSQVACQTIEQFNQFDNINQVDQNERVHNEVCSQISYQNQFSSQIIDKIVTCIHCLQQIDKDMIQTPCQHFFHFECLDQYIQNTLQLSFTILQCLCRCKLSLKIINMLGEQDKCKKYTELFLENQLFQIQKTYSQNIGRCIDNQDCKFWFFLQTNTNSQIHKKISCFQCSNQIDIKQTINSAPNQQISKIFQQVQLVKSYTQSNHIEDKIQDQEQEKEEEKEQVQKKFEQQDISNDIETQIVIESNKSCHINFQITDDKKVKEEQPNNNLQKQNEQEIIQDQEEKNLEQQIYNQ</sequence>
<accession>A0A8S1V6T4</accession>
<dbReference type="OrthoDB" id="313072at2759"/>
<evidence type="ECO:0000313" key="2">
    <source>
        <dbReference type="EMBL" id="CAD8173308.1"/>
    </source>
</evidence>
<name>A0A8S1V6T4_9CILI</name>
<gene>
    <name evidence="2" type="ORF">PPENT_87.1.T0590047</name>
</gene>
<dbReference type="Proteomes" id="UP000689195">
    <property type="component" value="Unassembled WGS sequence"/>
</dbReference>